<protein>
    <submittedName>
        <fullName evidence="1">Acetyltransferase (Isoleucine patch superfamily)</fullName>
    </submittedName>
</protein>
<dbReference type="AlphaFoldDB" id="A0A662ZII4"/>
<accession>A0A662ZII4</accession>
<dbReference type="InterPro" id="IPR051159">
    <property type="entry name" value="Hexapeptide_acetyltransf"/>
</dbReference>
<dbReference type="SUPFAM" id="SSF51161">
    <property type="entry name" value="Trimeric LpxA-like enzymes"/>
    <property type="match status" value="1"/>
</dbReference>
<evidence type="ECO:0000313" key="2">
    <source>
        <dbReference type="Proteomes" id="UP000243745"/>
    </source>
</evidence>
<proteinExistence type="predicted"/>
<gene>
    <name evidence="1" type="ORF">SAMN02910344_01139</name>
</gene>
<dbReference type="PANTHER" id="PTHR23416:SF78">
    <property type="entry name" value="LIPOPOLYSACCHARIDE BIOSYNTHESIS O-ACETYL TRANSFERASE WBBJ-RELATED"/>
    <property type="match status" value="1"/>
</dbReference>
<sequence length="250" mass="28054">MIRIEGSLEDNYVNCDESVTITGVIDGKDNKIIVGKFNSKANISLNIHGSNNTVFIDSSDYTIKSLKIDIGNFNHANNVKLLIGKNFQCSQTVFFLYNPSTELLIGDSCMFSNGITIRLGELPHLIFDKSTKNYIDLTEGVYIGSHVWIGEGVYVTKKASIPEGCVVAAKSVVTKRFTTPNCVLAGNPAKEAKVGIEWIKNRGYCKSHNSELSLIFEDYYNQAMQYDSQKIENYEEFIETQRLYLKSKNK</sequence>
<name>A0A662ZII4_9GAMM</name>
<evidence type="ECO:0000313" key="1">
    <source>
        <dbReference type="EMBL" id="SFP33930.1"/>
    </source>
</evidence>
<dbReference type="InterPro" id="IPR011004">
    <property type="entry name" value="Trimer_LpxA-like_sf"/>
</dbReference>
<dbReference type="Gene3D" id="2.160.10.10">
    <property type="entry name" value="Hexapeptide repeat proteins"/>
    <property type="match status" value="1"/>
</dbReference>
<keyword evidence="1" id="KW-0808">Transferase</keyword>
<organism evidence="1 2">
    <name type="scientific">Ruminobacter amylophilus</name>
    <dbReference type="NCBI Taxonomy" id="867"/>
    <lineage>
        <taxon>Bacteria</taxon>
        <taxon>Pseudomonadati</taxon>
        <taxon>Pseudomonadota</taxon>
        <taxon>Gammaproteobacteria</taxon>
        <taxon>Aeromonadales</taxon>
        <taxon>Succinivibrionaceae</taxon>
        <taxon>Ruminobacter</taxon>
    </lineage>
</organism>
<reference evidence="1 2" key="1">
    <citation type="submission" date="2016-10" db="EMBL/GenBank/DDBJ databases">
        <authorList>
            <person name="Varghese N."/>
            <person name="Submissions S."/>
        </authorList>
    </citation>
    <scope>NUCLEOTIDE SEQUENCE [LARGE SCALE GENOMIC DNA]</scope>
    <source>
        <strain evidence="1 2">DSM 1361</strain>
    </source>
</reference>
<dbReference type="PANTHER" id="PTHR23416">
    <property type="entry name" value="SIALIC ACID SYNTHASE-RELATED"/>
    <property type="match status" value="1"/>
</dbReference>
<dbReference type="OrthoDB" id="9815592at2"/>
<dbReference type="RefSeq" id="WP_143066463.1">
    <property type="nucleotide sequence ID" value="NZ_FOXF01000016.1"/>
</dbReference>
<dbReference type="Proteomes" id="UP000243745">
    <property type="component" value="Unassembled WGS sequence"/>
</dbReference>
<dbReference type="EMBL" id="FOXF01000016">
    <property type="protein sequence ID" value="SFP33930.1"/>
    <property type="molecule type" value="Genomic_DNA"/>
</dbReference>
<keyword evidence="2" id="KW-1185">Reference proteome</keyword>
<dbReference type="GO" id="GO:0016740">
    <property type="term" value="F:transferase activity"/>
    <property type="evidence" value="ECO:0007669"/>
    <property type="project" value="UniProtKB-KW"/>
</dbReference>